<name>A0ABT6LUS5_9ACTN</name>
<dbReference type="RefSeq" id="WP_280880846.1">
    <property type="nucleotide sequence ID" value="NZ_JARXVH010000015.1"/>
</dbReference>
<feature type="compositionally biased region" description="Basic and acidic residues" evidence="1">
    <location>
        <begin position="32"/>
        <end position="43"/>
    </location>
</feature>
<feature type="compositionally biased region" description="Acidic residues" evidence="1">
    <location>
        <begin position="1"/>
        <end position="31"/>
    </location>
</feature>
<evidence type="ECO:0008006" key="4">
    <source>
        <dbReference type="Google" id="ProtNLM"/>
    </source>
</evidence>
<evidence type="ECO:0000313" key="2">
    <source>
        <dbReference type="EMBL" id="MDH6220065.1"/>
    </source>
</evidence>
<feature type="region of interest" description="Disordered" evidence="1">
    <location>
        <begin position="1"/>
        <end position="74"/>
    </location>
</feature>
<keyword evidence="3" id="KW-1185">Reference proteome</keyword>
<gene>
    <name evidence="2" type="ORF">M2283_007405</name>
</gene>
<organism evidence="2 3">
    <name type="scientific">Streptomyces pseudovenezuelae</name>
    <dbReference type="NCBI Taxonomy" id="67350"/>
    <lineage>
        <taxon>Bacteria</taxon>
        <taxon>Bacillati</taxon>
        <taxon>Actinomycetota</taxon>
        <taxon>Actinomycetes</taxon>
        <taxon>Kitasatosporales</taxon>
        <taxon>Streptomycetaceae</taxon>
        <taxon>Streptomyces</taxon>
        <taxon>Streptomyces aurantiacus group</taxon>
    </lineage>
</organism>
<feature type="compositionally biased region" description="Basic and acidic residues" evidence="1">
    <location>
        <begin position="50"/>
        <end position="67"/>
    </location>
</feature>
<proteinExistence type="predicted"/>
<accession>A0ABT6LUS5</accession>
<dbReference type="EMBL" id="JARXVH010000015">
    <property type="protein sequence ID" value="MDH6220065.1"/>
    <property type="molecule type" value="Genomic_DNA"/>
</dbReference>
<sequence>MAIDPTDPETFEDERAEEATEIDVEAPEADAAEQHADVVPDRDEPLEDVDPARAAEADVIEQHRVVSLDEDDYR</sequence>
<comment type="caution">
    <text evidence="2">The sequence shown here is derived from an EMBL/GenBank/DDBJ whole genome shotgun (WGS) entry which is preliminary data.</text>
</comment>
<dbReference type="Proteomes" id="UP001160499">
    <property type="component" value="Unassembled WGS sequence"/>
</dbReference>
<reference evidence="2 3" key="1">
    <citation type="submission" date="2023-04" db="EMBL/GenBank/DDBJ databases">
        <title>Forest soil microbial communities from Buena Vista Peninsula, Colon Province, Panama.</title>
        <authorList>
            <person name="Bouskill N."/>
        </authorList>
    </citation>
    <scope>NUCLEOTIDE SEQUENCE [LARGE SCALE GENOMIC DNA]</scope>
    <source>
        <strain evidence="2 3">GGS1</strain>
    </source>
</reference>
<evidence type="ECO:0000256" key="1">
    <source>
        <dbReference type="SAM" id="MobiDB-lite"/>
    </source>
</evidence>
<evidence type="ECO:0000313" key="3">
    <source>
        <dbReference type="Proteomes" id="UP001160499"/>
    </source>
</evidence>
<protein>
    <recommendedName>
        <fullName evidence="4">DUF5709 domain-containing protein</fullName>
    </recommendedName>
</protein>